<dbReference type="PANTHER" id="PTHR14025">
    <property type="entry name" value="FANCONI ANEMIA GROUP M FANCM FAMILY MEMBER"/>
    <property type="match status" value="1"/>
</dbReference>
<dbReference type="Gene3D" id="1.20.1320.20">
    <property type="entry name" value="hef helicase domain"/>
    <property type="match status" value="1"/>
</dbReference>
<keyword evidence="3 8" id="KW-0347">Helicase</keyword>
<dbReference type="Pfam" id="PF04851">
    <property type="entry name" value="ResIII"/>
    <property type="match status" value="1"/>
</dbReference>
<dbReference type="Gene3D" id="3.40.50.300">
    <property type="entry name" value="P-loop containing nucleotide triphosphate hydrolases"/>
    <property type="match status" value="2"/>
</dbReference>
<sequence>MNLTNRTPTRSHEDIFMIEDTPEVMQLNFPPTEIEGTPDYTFLPADDKQLQHFLYPYDENRREYQFEIVEECFRQNTLVCLPTGSGKTLIAAVVIMNFRRWYPKGKIIFMAPFRTLVNQQIDACMSKTDIKEEDVCILTGTTFSGNRSQLWEEKSIFFCTPQIVQNDISKKILNPCSICLIIFDEAHHASGSYAYVNVVRMIASYSSQFRVIGLSATPGNDVDKIQAVIYNLMISKIIYKDEEDVEIAKYQHKTNVEIVKVPLGNDESKLEDYLCQCLTTFAEPLAEKGYIKLSSSPKWMTHGIVWRAMDQFKNNNNRFQIPNFFKIIDNFGTLLSLAIMQEKLTKYGATMLNESIKDYIKKKKETECKKKLVSMPAFQQLQRDCETSKNVSHPKLAKLSEILGDFYSENSNSRAIVFTKYREAALAIVECLKKVKGVKASIFIGKSDTRKNHGLDETTQIEILSLFKHGNINCIVATSVAEEGLDIGEVDLIICYDTSSSPLTTVQRMGRTGRKRSGRVIVLMSEGYEEKNLEKAQYSRALIKRKLTSALGNFILYKPERPNLPIPESCVAFNVNCARPEKDNRSNILTDMNKKRKKNNENEVLSKTEMTRLQCCYDSSLKYRNMCINDGSLLYDHGYTIISHSTESNLLSSMKNKFSLSLDIEKQLSDIIKEVENLNKDTNKHNKPREKSNDPFWIDDSSDSSEDDIEEINDPKGNENTSPTTSPLLSIQANSGQPLFSISQITPPHQQQPLISLNKRQIDAQKPTKKHQNRTTATKENTVKIKKQIQKQLFDENVNSIQVHNKNSAKFISARQLDKMKQTSLFSFVSNNDNDCINVSQPSAITNQYSPNLELKTKRFLDSDSDDSDDTILDENPNNNNYTEANIASNVSKTSNYQKKSQTSFLSDYDYDDNGSEIEEIISQSEQTFIKNSSSDEQAESECPDFLALKKEIGKKSNIDFLKDTELDSIDLDEYFK</sequence>
<evidence type="ECO:0000256" key="2">
    <source>
        <dbReference type="ARBA" id="ARBA00022801"/>
    </source>
</evidence>
<keyword evidence="4" id="KW-0067">ATP-binding</keyword>
<evidence type="ECO:0000313" key="8">
    <source>
        <dbReference type="EMBL" id="KAK8884635.1"/>
    </source>
</evidence>
<comment type="caution">
    <text evidence="8">The sequence shown here is derived from an EMBL/GenBank/DDBJ whole genome shotgun (WGS) entry which is preliminary data.</text>
</comment>
<protein>
    <submittedName>
        <fullName evidence="8">3'-5' DNA helicase</fullName>
    </submittedName>
</protein>
<dbReference type="InterPro" id="IPR027417">
    <property type="entry name" value="P-loop_NTPase"/>
</dbReference>
<dbReference type="InterPro" id="IPR014001">
    <property type="entry name" value="Helicase_ATP-bd"/>
</dbReference>
<evidence type="ECO:0000256" key="1">
    <source>
        <dbReference type="ARBA" id="ARBA00022741"/>
    </source>
</evidence>
<evidence type="ECO:0000259" key="7">
    <source>
        <dbReference type="PROSITE" id="PS51194"/>
    </source>
</evidence>
<evidence type="ECO:0000256" key="5">
    <source>
        <dbReference type="SAM" id="MobiDB-lite"/>
    </source>
</evidence>
<proteinExistence type="predicted"/>
<name>A0ABR2K0K7_9EUKA</name>
<dbReference type="InterPro" id="IPR006935">
    <property type="entry name" value="Helicase/UvrB_N"/>
</dbReference>
<evidence type="ECO:0000256" key="4">
    <source>
        <dbReference type="ARBA" id="ARBA00022840"/>
    </source>
</evidence>
<evidence type="ECO:0000313" key="9">
    <source>
        <dbReference type="Proteomes" id="UP001470230"/>
    </source>
</evidence>
<dbReference type="Pfam" id="PF00271">
    <property type="entry name" value="Helicase_C"/>
    <property type="match status" value="1"/>
</dbReference>
<feature type="compositionally biased region" description="Acidic residues" evidence="5">
    <location>
        <begin position="700"/>
        <end position="712"/>
    </location>
</feature>
<feature type="compositionally biased region" description="Basic and acidic residues" evidence="5">
    <location>
        <begin position="681"/>
        <end position="693"/>
    </location>
</feature>
<keyword evidence="1" id="KW-0547">Nucleotide-binding</keyword>
<dbReference type="SMART" id="SM00490">
    <property type="entry name" value="HELICc"/>
    <property type="match status" value="1"/>
</dbReference>
<keyword evidence="2" id="KW-0378">Hydrolase</keyword>
<dbReference type="PANTHER" id="PTHR14025:SF20">
    <property type="entry name" value="FANCONI ANEMIA GROUP M PROTEIN"/>
    <property type="match status" value="1"/>
</dbReference>
<dbReference type="InterPro" id="IPR001650">
    <property type="entry name" value="Helicase_C-like"/>
</dbReference>
<accession>A0ABR2K0K7</accession>
<dbReference type="GO" id="GO:0004386">
    <property type="term" value="F:helicase activity"/>
    <property type="evidence" value="ECO:0007669"/>
    <property type="project" value="UniProtKB-KW"/>
</dbReference>
<feature type="domain" description="Helicase C-terminal" evidence="7">
    <location>
        <begin position="398"/>
        <end position="555"/>
    </location>
</feature>
<gene>
    <name evidence="8" type="ORF">M9Y10_043752</name>
</gene>
<feature type="region of interest" description="Disordered" evidence="5">
    <location>
        <begin position="862"/>
        <end position="884"/>
    </location>
</feature>
<dbReference type="Proteomes" id="UP001470230">
    <property type="component" value="Unassembled WGS sequence"/>
</dbReference>
<feature type="region of interest" description="Disordered" evidence="5">
    <location>
        <begin position="681"/>
        <end position="731"/>
    </location>
</feature>
<evidence type="ECO:0000259" key="6">
    <source>
        <dbReference type="PROSITE" id="PS51192"/>
    </source>
</evidence>
<dbReference type="PROSITE" id="PS51194">
    <property type="entry name" value="HELICASE_CTER"/>
    <property type="match status" value="1"/>
</dbReference>
<evidence type="ECO:0000256" key="3">
    <source>
        <dbReference type="ARBA" id="ARBA00022806"/>
    </source>
</evidence>
<dbReference type="EMBL" id="JAPFFF010000008">
    <property type="protein sequence ID" value="KAK8884635.1"/>
    <property type="molecule type" value="Genomic_DNA"/>
</dbReference>
<reference evidence="8 9" key="1">
    <citation type="submission" date="2024-04" db="EMBL/GenBank/DDBJ databases">
        <title>Tritrichomonas musculus Genome.</title>
        <authorList>
            <person name="Alves-Ferreira E."/>
            <person name="Grigg M."/>
            <person name="Lorenzi H."/>
            <person name="Galac M."/>
        </authorList>
    </citation>
    <scope>NUCLEOTIDE SEQUENCE [LARGE SCALE GENOMIC DNA]</scope>
    <source>
        <strain evidence="8 9">EAF2021</strain>
    </source>
</reference>
<dbReference type="SUPFAM" id="SSF52540">
    <property type="entry name" value="P-loop containing nucleoside triphosphate hydrolases"/>
    <property type="match status" value="1"/>
</dbReference>
<feature type="compositionally biased region" description="Acidic residues" evidence="5">
    <location>
        <begin position="863"/>
        <end position="873"/>
    </location>
</feature>
<feature type="domain" description="Helicase ATP-binding" evidence="6">
    <location>
        <begin position="68"/>
        <end position="236"/>
    </location>
</feature>
<organism evidence="8 9">
    <name type="scientific">Tritrichomonas musculus</name>
    <dbReference type="NCBI Taxonomy" id="1915356"/>
    <lineage>
        <taxon>Eukaryota</taxon>
        <taxon>Metamonada</taxon>
        <taxon>Parabasalia</taxon>
        <taxon>Tritrichomonadida</taxon>
        <taxon>Tritrichomonadidae</taxon>
        <taxon>Tritrichomonas</taxon>
    </lineage>
</organism>
<keyword evidence="9" id="KW-1185">Reference proteome</keyword>
<dbReference type="SMART" id="SM00487">
    <property type="entry name" value="DEXDc"/>
    <property type="match status" value="1"/>
</dbReference>
<dbReference type="PROSITE" id="PS51192">
    <property type="entry name" value="HELICASE_ATP_BIND_1"/>
    <property type="match status" value="1"/>
</dbReference>
<feature type="compositionally biased region" description="Polar residues" evidence="5">
    <location>
        <begin position="718"/>
        <end position="731"/>
    </location>
</feature>